<reference evidence="1 2" key="1">
    <citation type="submission" date="2019-09" db="EMBL/GenBank/DDBJ databases">
        <title>Polymorphobacter sp. isolated from a lake in China.</title>
        <authorList>
            <person name="Liu Z."/>
        </authorList>
    </citation>
    <scope>NUCLEOTIDE SEQUENCE [LARGE SCALE GENOMIC DNA]</scope>
    <source>
        <strain evidence="1 2">D40P</strain>
    </source>
</reference>
<keyword evidence="2" id="KW-1185">Reference proteome</keyword>
<dbReference type="OrthoDB" id="8477613at2"/>
<evidence type="ECO:0000313" key="1">
    <source>
        <dbReference type="EMBL" id="MQT15676.1"/>
    </source>
</evidence>
<dbReference type="Proteomes" id="UP000481327">
    <property type="component" value="Unassembled WGS sequence"/>
</dbReference>
<gene>
    <name evidence="1" type="ORF">F3168_00150</name>
</gene>
<protein>
    <submittedName>
        <fullName evidence="1">Uncharacterized protein</fullName>
    </submittedName>
</protein>
<dbReference type="AlphaFoldDB" id="A0A7C9GMS5"/>
<proteinExistence type="predicted"/>
<name>A0A7C9GMS5_9SPHN</name>
<evidence type="ECO:0000313" key="2">
    <source>
        <dbReference type="Proteomes" id="UP000481327"/>
    </source>
</evidence>
<accession>A0A7C9GMS5</accession>
<dbReference type="RefSeq" id="WP_152576156.1">
    <property type="nucleotide sequence ID" value="NZ_JAATJI010000001.1"/>
</dbReference>
<sequence>MAITAAAIEPNGWVLRLTLAAAPGGFASYVFDVDGTPRMTLASSHAGFVKSGGQAVAGTLARTLWGTRPLRLPVNPASPTAQVIDEVDLGGGAIQVRIALTEHVYATDTGLSLSVLAGWRAGEAAAADIAVTNDSTTAAPIPIMRWALLPYGTTGGAFTLALFVASHHPVGLEPVAGVRFTATDGTRVKSVWTTQLSTDTSLGDGLRCYTAVIDPAAATGLTAGLLRCDAEVYPWLGAMRTTDPAGTRAMTTLRTDGYGVAAESPWVIGHDPAGTRYGSQFAFVDPVNGTAVATAAMVQPTLAAARALAPAARPATINTAIQAGYLANRTLPAANGQAAQARSIDGLQIVLAAGTHMGSGTTAVTTGIAAAEIPLRIGGDPADADPRANVVIRTTANAPQRMSRILWRNLSVEQGGNTLGANVYNLVDNVTFRGKAGLEGNNVAPFSSTAPAGQWNFAMVRSKWWRTGASVASGNQRTGMVRACEIGRTINGALLAARNRLIPLSEDGFGTAYPMFGGQASATLPGQVEDIVIAFNDLRGLSAGAWSPAALPAATAGTPNPSYRRQLFIGNVVERIGTDPAPFYGVGENNLATMSYNIIEANSFIGDRANTFYSDPSPTTPAEADSQRNQAFVNRIANNVFDWLPTKHDDFNDSQTAAVRGSSDGYRPQMVEAWSMLYGVGHEGNVDTRRATAANPGLFQLQFAGPRSLTGYGGALSPDFADDRSLLGSGGGGGDYRPLPGSPLAARGVRGNVDTDAGGVPLPAPFTAGAYQPAAVTAAALSPASARHGLSGAAAIGWTAQIGPAAAAMPQRAAAALTTRTFALAPADAGSPHAAGAPALALAIALLPAPARQPLRSGTPVLATGLVRVLAPDRAAHGLRPTPARLFAGGAAADAVLIVGSDTRTLVPNRH</sequence>
<comment type="caution">
    <text evidence="1">The sequence shown here is derived from an EMBL/GenBank/DDBJ whole genome shotgun (WGS) entry which is preliminary data.</text>
</comment>
<organism evidence="1 2">
    <name type="scientific">Sandarakinorhabdus fusca</name>
    <dbReference type="NCBI Taxonomy" id="1439888"/>
    <lineage>
        <taxon>Bacteria</taxon>
        <taxon>Pseudomonadati</taxon>
        <taxon>Pseudomonadota</taxon>
        <taxon>Alphaproteobacteria</taxon>
        <taxon>Sphingomonadales</taxon>
        <taxon>Sphingosinicellaceae</taxon>
        <taxon>Sandarakinorhabdus</taxon>
    </lineage>
</organism>
<dbReference type="EMBL" id="WIOL01000001">
    <property type="protein sequence ID" value="MQT15676.1"/>
    <property type="molecule type" value="Genomic_DNA"/>
</dbReference>